<proteinExistence type="predicted"/>
<dbReference type="STRING" id="1844972.A7K91_05630"/>
<dbReference type="EC" id="2.1.1.80" evidence="2"/>
<evidence type="ECO:0000313" key="8">
    <source>
        <dbReference type="Proteomes" id="UP000092024"/>
    </source>
</evidence>
<dbReference type="InterPro" id="IPR029063">
    <property type="entry name" value="SAM-dependent_MTases_sf"/>
</dbReference>
<dbReference type="SMART" id="SM00138">
    <property type="entry name" value="MeTrc"/>
    <property type="match status" value="1"/>
</dbReference>
<accession>A0A1A5YHH3</accession>
<evidence type="ECO:0000256" key="2">
    <source>
        <dbReference type="ARBA" id="ARBA00012534"/>
    </source>
</evidence>
<dbReference type="PRINTS" id="PR00996">
    <property type="entry name" value="CHERMTFRASE"/>
</dbReference>
<dbReference type="Gene3D" id="3.40.50.150">
    <property type="entry name" value="Vaccinia Virus protein VP39"/>
    <property type="match status" value="1"/>
</dbReference>
<dbReference type="PIRSF" id="PIRSF000410">
    <property type="entry name" value="CheR"/>
    <property type="match status" value="1"/>
</dbReference>
<dbReference type="InterPro" id="IPR026024">
    <property type="entry name" value="Chemotaxis_MeTrfase_CheR"/>
</dbReference>
<dbReference type="OrthoDB" id="9816309at2"/>
<evidence type="ECO:0000259" key="6">
    <source>
        <dbReference type="PROSITE" id="PS50123"/>
    </source>
</evidence>
<dbReference type="Gene3D" id="1.10.155.10">
    <property type="entry name" value="Chemotaxis receptor methyltransferase CheR, N-terminal domain"/>
    <property type="match status" value="1"/>
</dbReference>
<protein>
    <recommendedName>
        <fullName evidence="2">protein-glutamate O-methyltransferase</fullName>
        <ecNumber evidence="2">2.1.1.80</ecNumber>
    </recommendedName>
</protein>
<comment type="catalytic activity">
    <reaction evidence="1">
        <text>L-glutamyl-[protein] + S-adenosyl-L-methionine = [protein]-L-glutamate 5-O-methyl ester + S-adenosyl-L-homocysteine</text>
        <dbReference type="Rhea" id="RHEA:24452"/>
        <dbReference type="Rhea" id="RHEA-COMP:10208"/>
        <dbReference type="Rhea" id="RHEA-COMP:10311"/>
        <dbReference type="ChEBI" id="CHEBI:29973"/>
        <dbReference type="ChEBI" id="CHEBI:57856"/>
        <dbReference type="ChEBI" id="CHEBI:59789"/>
        <dbReference type="ChEBI" id="CHEBI:82795"/>
        <dbReference type="EC" id="2.1.1.80"/>
    </reaction>
</comment>
<dbReference type="SUPFAM" id="SSF47757">
    <property type="entry name" value="Chemotaxis receptor methyltransferase CheR, N-terminal domain"/>
    <property type="match status" value="1"/>
</dbReference>
<dbReference type="SUPFAM" id="SSF53335">
    <property type="entry name" value="S-adenosyl-L-methionine-dependent methyltransferases"/>
    <property type="match status" value="1"/>
</dbReference>
<dbReference type="GO" id="GO:0008983">
    <property type="term" value="F:protein-glutamate O-methyltransferase activity"/>
    <property type="evidence" value="ECO:0007669"/>
    <property type="project" value="UniProtKB-EC"/>
</dbReference>
<keyword evidence="3" id="KW-0489">Methyltransferase</keyword>
<keyword evidence="5" id="KW-0949">S-adenosyl-L-methionine</keyword>
<keyword evidence="8" id="KW-1185">Reference proteome</keyword>
<sequence>MTLSITNREFRQLADYIKAHCGIHLKDEKKILLASRLETVLLQHRLDSFTDYFYYLKADRTGEALSMLVERITTNHTYFMREPEHFHYLEQHVLPQLCGSIPDRDLRIWSAGCSSGEEPYTLAMILDRYFKSMLMMQKWDRKVLATDLSPAVLAKAAKGVYSPQAVQALPQTWQSAYFSRTTDGKCQVVDSLKREVIFRKFNLMEESFPFRKKFHVVFCRNVMIYFDADTKLRLLRRFLDITEPGGYLFMSHTESLDSRLTGYRYVRPAVYQKE</sequence>
<evidence type="ECO:0000313" key="7">
    <source>
        <dbReference type="EMBL" id="OBR65042.1"/>
    </source>
</evidence>
<dbReference type="InterPro" id="IPR022641">
    <property type="entry name" value="CheR_N"/>
</dbReference>
<keyword evidence="4" id="KW-0808">Transferase</keyword>
<organism evidence="7 8">
    <name type="scientific">Paenibacillus oryzae</name>
    <dbReference type="NCBI Taxonomy" id="1844972"/>
    <lineage>
        <taxon>Bacteria</taxon>
        <taxon>Bacillati</taxon>
        <taxon>Bacillota</taxon>
        <taxon>Bacilli</taxon>
        <taxon>Bacillales</taxon>
        <taxon>Paenibacillaceae</taxon>
        <taxon>Paenibacillus</taxon>
    </lineage>
</organism>
<dbReference type="InterPro" id="IPR000780">
    <property type="entry name" value="CheR_MeTrfase"/>
</dbReference>
<comment type="caution">
    <text evidence="7">The sequence shown here is derived from an EMBL/GenBank/DDBJ whole genome shotgun (WGS) entry which is preliminary data.</text>
</comment>
<dbReference type="RefSeq" id="WP_068684331.1">
    <property type="nucleotide sequence ID" value="NZ_LYPA01000064.1"/>
</dbReference>
<dbReference type="InterPro" id="IPR022642">
    <property type="entry name" value="CheR_C"/>
</dbReference>
<evidence type="ECO:0000256" key="3">
    <source>
        <dbReference type="ARBA" id="ARBA00022603"/>
    </source>
</evidence>
<evidence type="ECO:0000256" key="5">
    <source>
        <dbReference type="ARBA" id="ARBA00022691"/>
    </source>
</evidence>
<dbReference type="PANTHER" id="PTHR24422">
    <property type="entry name" value="CHEMOTAXIS PROTEIN METHYLTRANSFERASE"/>
    <property type="match status" value="1"/>
</dbReference>
<dbReference type="PANTHER" id="PTHR24422:SF10">
    <property type="entry name" value="CHEMOTAXIS PROTEIN METHYLTRANSFERASE 2"/>
    <property type="match status" value="1"/>
</dbReference>
<name>A0A1A5YHH3_9BACL</name>
<reference evidence="7 8" key="1">
    <citation type="submission" date="2016-05" db="EMBL/GenBank/DDBJ databases">
        <title>Paenibacillus oryzae. sp. nov., isolated from the rice root.</title>
        <authorList>
            <person name="Zhang J."/>
            <person name="Zhang X."/>
        </authorList>
    </citation>
    <scope>NUCLEOTIDE SEQUENCE [LARGE SCALE GENOMIC DNA]</scope>
    <source>
        <strain evidence="7 8">1DrF-4</strain>
    </source>
</reference>
<dbReference type="AlphaFoldDB" id="A0A1A5YHH3"/>
<feature type="domain" description="CheR-type methyltransferase" evidence="6">
    <location>
        <begin position="1"/>
        <end position="274"/>
    </location>
</feature>
<evidence type="ECO:0000256" key="1">
    <source>
        <dbReference type="ARBA" id="ARBA00001541"/>
    </source>
</evidence>
<dbReference type="GO" id="GO:0032259">
    <property type="term" value="P:methylation"/>
    <property type="evidence" value="ECO:0007669"/>
    <property type="project" value="UniProtKB-KW"/>
</dbReference>
<gene>
    <name evidence="7" type="ORF">A7K91_05630</name>
</gene>
<dbReference type="EMBL" id="LYPA01000064">
    <property type="protein sequence ID" value="OBR65042.1"/>
    <property type="molecule type" value="Genomic_DNA"/>
</dbReference>
<dbReference type="Pfam" id="PF01739">
    <property type="entry name" value="CheR"/>
    <property type="match status" value="1"/>
</dbReference>
<dbReference type="InterPro" id="IPR036804">
    <property type="entry name" value="CheR_N_sf"/>
</dbReference>
<evidence type="ECO:0000256" key="4">
    <source>
        <dbReference type="ARBA" id="ARBA00022679"/>
    </source>
</evidence>
<dbReference type="InterPro" id="IPR050903">
    <property type="entry name" value="Bact_Chemotaxis_MeTrfase"/>
</dbReference>
<dbReference type="Pfam" id="PF03705">
    <property type="entry name" value="CheR_N"/>
    <property type="match status" value="1"/>
</dbReference>
<dbReference type="CDD" id="cd02440">
    <property type="entry name" value="AdoMet_MTases"/>
    <property type="match status" value="1"/>
</dbReference>
<dbReference type="PROSITE" id="PS50123">
    <property type="entry name" value="CHER"/>
    <property type="match status" value="1"/>
</dbReference>
<dbReference type="Proteomes" id="UP000092024">
    <property type="component" value="Unassembled WGS sequence"/>
</dbReference>